<evidence type="ECO:0000256" key="8">
    <source>
        <dbReference type="ARBA" id="ARBA00022898"/>
    </source>
</evidence>
<organism evidence="13 16">
    <name type="scientific">Helicobacter ailurogastricus</name>
    <dbReference type="NCBI Taxonomy" id="1578720"/>
    <lineage>
        <taxon>Bacteria</taxon>
        <taxon>Pseudomonadati</taxon>
        <taxon>Campylobacterota</taxon>
        <taxon>Epsilonproteobacteria</taxon>
        <taxon>Campylobacterales</taxon>
        <taxon>Helicobacteraceae</taxon>
        <taxon>Helicobacter</taxon>
    </lineage>
</organism>
<dbReference type="Proteomes" id="UP000041394">
    <property type="component" value="Unassembled WGS sequence"/>
</dbReference>
<keyword evidence="6 12" id="KW-0032">Aminotransferase</keyword>
<dbReference type="Proteomes" id="UP000038622">
    <property type="component" value="Unassembled WGS sequence"/>
</dbReference>
<dbReference type="InterPro" id="IPR043131">
    <property type="entry name" value="BCAT-like_N"/>
</dbReference>
<dbReference type="GO" id="GO:0009098">
    <property type="term" value="P:L-leucine biosynthetic process"/>
    <property type="evidence" value="ECO:0007669"/>
    <property type="project" value="UniProtKB-UniPathway"/>
</dbReference>
<dbReference type="UniPathway" id="UPA00049">
    <property type="reaction ID" value="UER00062"/>
</dbReference>
<dbReference type="GO" id="GO:0005829">
    <property type="term" value="C:cytosol"/>
    <property type="evidence" value="ECO:0007669"/>
    <property type="project" value="TreeGrafter"/>
</dbReference>
<dbReference type="Gene3D" id="3.20.10.10">
    <property type="entry name" value="D-amino Acid Aminotransferase, subunit A, domain 2"/>
    <property type="match status" value="1"/>
</dbReference>
<evidence type="ECO:0000313" key="13">
    <source>
        <dbReference type="EMBL" id="CRF41394.1"/>
    </source>
</evidence>
<evidence type="ECO:0000256" key="12">
    <source>
        <dbReference type="RuleBase" id="RU364094"/>
    </source>
</evidence>
<evidence type="ECO:0000256" key="2">
    <source>
        <dbReference type="ARBA" id="ARBA00004824"/>
    </source>
</evidence>
<dbReference type="Proteomes" id="UP000045175">
    <property type="component" value="Unassembled WGS sequence"/>
</dbReference>
<dbReference type="InterPro" id="IPR043132">
    <property type="entry name" value="BCAT-like_C"/>
</dbReference>
<dbReference type="UniPathway" id="UPA00048">
    <property type="reaction ID" value="UER00073"/>
</dbReference>
<evidence type="ECO:0000256" key="11">
    <source>
        <dbReference type="ARBA" id="ARBA00049229"/>
    </source>
</evidence>
<dbReference type="AlphaFoldDB" id="A0A0K2X9M3"/>
<reference evidence="17 18" key="2">
    <citation type="submission" date="2014-12" db="EMBL/GenBank/DDBJ databases">
        <authorList>
            <person name="Jaenicke S."/>
        </authorList>
    </citation>
    <scope>NUCLEOTIDE SEQUENCE [LARGE SCALE GENOMIC DNA]</scope>
</reference>
<evidence type="ECO:0000256" key="4">
    <source>
        <dbReference type="ARBA" id="ARBA00005072"/>
    </source>
</evidence>
<evidence type="ECO:0000313" key="17">
    <source>
        <dbReference type="Proteomes" id="UP000041394"/>
    </source>
</evidence>
<evidence type="ECO:0000256" key="10">
    <source>
        <dbReference type="ARBA" id="ARBA00048798"/>
    </source>
</evidence>
<evidence type="ECO:0000256" key="5">
    <source>
        <dbReference type="ARBA" id="ARBA00009320"/>
    </source>
</evidence>
<dbReference type="GO" id="GO:0009097">
    <property type="term" value="P:isoleucine biosynthetic process"/>
    <property type="evidence" value="ECO:0007669"/>
    <property type="project" value="UniProtKB-UniPathway"/>
</dbReference>
<evidence type="ECO:0000256" key="6">
    <source>
        <dbReference type="ARBA" id="ARBA00022576"/>
    </source>
</evidence>
<dbReference type="SUPFAM" id="SSF56752">
    <property type="entry name" value="D-aminoacid aminotransferase-like PLP-dependent enzymes"/>
    <property type="match status" value="1"/>
</dbReference>
<comment type="function">
    <text evidence="12">Acts on leucine, isoleucine and valine.</text>
</comment>
<keyword evidence="7 12" id="KW-0808">Transferase</keyword>
<dbReference type="OrthoDB" id="9804984at2"/>
<dbReference type="InterPro" id="IPR050571">
    <property type="entry name" value="Class-IV_PLP-Dep_Aminotrnsfr"/>
</dbReference>
<dbReference type="InterPro" id="IPR005785">
    <property type="entry name" value="B_amino_transI"/>
</dbReference>
<dbReference type="GO" id="GO:0009099">
    <property type="term" value="P:L-valine biosynthetic process"/>
    <property type="evidence" value="ECO:0007669"/>
    <property type="project" value="UniProtKB-UniPathway"/>
</dbReference>
<evidence type="ECO:0000256" key="9">
    <source>
        <dbReference type="ARBA" id="ARBA00048212"/>
    </source>
</evidence>
<gene>
    <name evidence="12" type="primary">ilvE</name>
    <name evidence="13" type="ORF">HAL011_11880</name>
    <name evidence="14" type="ORF">HAL013_01380</name>
    <name evidence="15" type="ORF">HAL09_16330</name>
</gene>
<reference evidence="13" key="1">
    <citation type="submission" date="2014-12" db="EMBL/GenBank/DDBJ databases">
        <title>Whole genome sequences of four Staphylococcus schleiferi canine isolates.</title>
        <authorList>
            <person name="Misic A.M."/>
            <person name="Cain C."/>
            <person name="Morris D.O."/>
            <person name="Rankin S."/>
            <person name="Beiting D."/>
        </authorList>
    </citation>
    <scope>NUCLEOTIDE SEQUENCE</scope>
    <source>
        <strain evidence="13">ASB11</strain>
        <strain evidence="14">ASB13</strain>
        <strain evidence="15">ASB9</strain>
    </source>
</reference>
<dbReference type="EMBL" id="CDML01000038">
    <property type="protein sequence ID" value="CRF41394.1"/>
    <property type="molecule type" value="Genomic_DNA"/>
</dbReference>
<comment type="cofactor">
    <cofactor evidence="1 12">
        <name>pyridoxal 5'-phosphate</name>
        <dbReference type="ChEBI" id="CHEBI:597326"/>
    </cofactor>
</comment>
<comment type="catalytic activity">
    <reaction evidence="10 12">
        <text>L-isoleucine + 2-oxoglutarate = (S)-3-methyl-2-oxopentanoate + L-glutamate</text>
        <dbReference type="Rhea" id="RHEA:24801"/>
        <dbReference type="ChEBI" id="CHEBI:16810"/>
        <dbReference type="ChEBI" id="CHEBI:29985"/>
        <dbReference type="ChEBI" id="CHEBI:35146"/>
        <dbReference type="ChEBI" id="CHEBI:58045"/>
        <dbReference type="EC" id="2.6.1.42"/>
    </reaction>
</comment>
<dbReference type="FunFam" id="3.20.10.10:FF:000002">
    <property type="entry name" value="D-alanine aminotransferase"/>
    <property type="match status" value="1"/>
</dbReference>
<proteinExistence type="inferred from homology"/>
<accession>A0A0K2X9M3</accession>
<evidence type="ECO:0000313" key="16">
    <source>
        <dbReference type="Proteomes" id="UP000038622"/>
    </source>
</evidence>
<dbReference type="GO" id="GO:0004084">
    <property type="term" value="F:branched-chain-amino-acid transaminase activity"/>
    <property type="evidence" value="ECO:0007669"/>
    <property type="project" value="UniProtKB-EC"/>
</dbReference>
<dbReference type="InterPro" id="IPR036038">
    <property type="entry name" value="Aminotransferase-like"/>
</dbReference>
<keyword evidence="8 12" id="KW-0663">Pyridoxal phosphate</keyword>
<sequence>MNYPFIWQDGALIPFDQAKIHVLSYSLHYANLVFEGIRAYKGKEGLFVFRLHDHMQRLLNSCKAVMLDIPYSVEELNQATLETLRANRCDTNTYIRPFVFMGLGTLGICASNPPIHTAIATVTWRDNSHEGIKVKTSSYRKPSVQSTLNKAKASSNYLNSQLSKQEALNCGCDEALLLDTQGFVAEGAAESFFMVAKDKLIVPPLDYSLDSITRQTIIELAEHLKIPMVHRHIVREEIYSAQEAFFVGTGMEILPIKTLDFRPIGTDKNPITKALFDTYMKLVKGEISSDLEKFAHYIVRV</sequence>
<dbReference type="RefSeq" id="WP_053940672.1">
    <property type="nucleotide sequence ID" value="NZ_CDMH01000006.1"/>
</dbReference>
<comment type="pathway">
    <text evidence="4 12">Amino-acid biosynthesis; L-leucine biosynthesis; L-leucine from 3-methyl-2-oxobutanoate: step 4/4.</text>
</comment>
<name>A0A0K2X9M3_9HELI</name>
<dbReference type="EC" id="2.6.1.42" evidence="12"/>
<dbReference type="EMBL" id="CDMH01000006">
    <property type="protein sequence ID" value="CRF41989.1"/>
    <property type="molecule type" value="Genomic_DNA"/>
</dbReference>
<evidence type="ECO:0000256" key="7">
    <source>
        <dbReference type="ARBA" id="ARBA00022679"/>
    </source>
</evidence>
<evidence type="ECO:0000313" key="15">
    <source>
        <dbReference type="EMBL" id="CRF45002.1"/>
    </source>
</evidence>
<dbReference type="NCBIfam" id="TIGR01122">
    <property type="entry name" value="ilvE_I"/>
    <property type="match status" value="1"/>
</dbReference>
<comment type="similarity">
    <text evidence="5 12">Belongs to the class-IV pyridoxal-phosphate-dependent aminotransferase family.</text>
</comment>
<reference evidence="16" key="3">
    <citation type="submission" date="2014-12" db="EMBL/GenBank/DDBJ databases">
        <authorList>
            <person name="Smet A."/>
        </authorList>
    </citation>
    <scope>NUCLEOTIDE SEQUENCE [LARGE SCALE GENOMIC DNA]</scope>
</reference>
<dbReference type="PANTHER" id="PTHR42743:SF11">
    <property type="entry name" value="AMINODEOXYCHORISMATE LYASE"/>
    <property type="match status" value="1"/>
</dbReference>
<dbReference type="InterPro" id="IPR001544">
    <property type="entry name" value="Aminotrans_IV"/>
</dbReference>
<keyword evidence="12" id="KW-0028">Amino-acid biosynthesis</keyword>
<evidence type="ECO:0000256" key="3">
    <source>
        <dbReference type="ARBA" id="ARBA00004931"/>
    </source>
</evidence>
<dbReference type="STRING" id="1578720.HAL011_11880"/>
<comment type="catalytic activity">
    <reaction evidence="11 12">
        <text>L-leucine + 2-oxoglutarate = 4-methyl-2-oxopentanoate + L-glutamate</text>
        <dbReference type="Rhea" id="RHEA:18321"/>
        <dbReference type="ChEBI" id="CHEBI:16810"/>
        <dbReference type="ChEBI" id="CHEBI:17865"/>
        <dbReference type="ChEBI" id="CHEBI:29985"/>
        <dbReference type="ChEBI" id="CHEBI:57427"/>
        <dbReference type="EC" id="2.6.1.42"/>
    </reaction>
</comment>
<comment type="pathway">
    <text evidence="3 12">Amino-acid biosynthesis; L-valine biosynthesis; L-valine from pyruvate: step 4/4.</text>
</comment>
<dbReference type="NCBIfam" id="NF005146">
    <property type="entry name" value="PRK06606.1"/>
    <property type="match status" value="1"/>
</dbReference>
<dbReference type="Pfam" id="PF01063">
    <property type="entry name" value="Aminotran_4"/>
    <property type="match status" value="1"/>
</dbReference>
<comment type="catalytic activity">
    <reaction evidence="9 12">
        <text>L-valine + 2-oxoglutarate = 3-methyl-2-oxobutanoate + L-glutamate</text>
        <dbReference type="Rhea" id="RHEA:24813"/>
        <dbReference type="ChEBI" id="CHEBI:11851"/>
        <dbReference type="ChEBI" id="CHEBI:16810"/>
        <dbReference type="ChEBI" id="CHEBI:29985"/>
        <dbReference type="ChEBI" id="CHEBI:57762"/>
        <dbReference type="EC" id="2.6.1.42"/>
    </reaction>
</comment>
<evidence type="ECO:0000313" key="18">
    <source>
        <dbReference type="Proteomes" id="UP000045175"/>
    </source>
</evidence>
<evidence type="ECO:0000256" key="1">
    <source>
        <dbReference type="ARBA" id="ARBA00001933"/>
    </source>
</evidence>
<evidence type="ECO:0000313" key="14">
    <source>
        <dbReference type="EMBL" id="CRF41989.1"/>
    </source>
</evidence>
<dbReference type="PANTHER" id="PTHR42743">
    <property type="entry name" value="AMINO-ACID AMINOTRANSFERASE"/>
    <property type="match status" value="1"/>
</dbReference>
<protein>
    <recommendedName>
        <fullName evidence="12">Branched-chain-amino-acid aminotransferase</fullName>
        <shortName evidence="12">BCAT</shortName>
        <ecNumber evidence="12">2.6.1.42</ecNumber>
    </recommendedName>
</protein>
<dbReference type="EMBL" id="CDMN01000070">
    <property type="protein sequence ID" value="CRF45002.1"/>
    <property type="molecule type" value="Genomic_DNA"/>
</dbReference>
<dbReference type="Gene3D" id="3.30.470.10">
    <property type="match status" value="1"/>
</dbReference>
<keyword evidence="12" id="KW-0100">Branched-chain amino acid biosynthesis</keyword>
<comment type="pathway">
    <text evidence="2 12">Amino-acid biosynthesis; L-isoleucine biosynthesis; L-isoleucine from 2-oxobutanoate: step 4/4.</text>
</comment>
<dbReference type="UniPathway" id="UPA00047">
    <property type="reaction ID" value="UER00058"/>
</dbReference>
<keyword evidence="16" id="KW-1185">Reference proteome</keyword>